<dbReference type="OrthoDB" id="3238066at2"/>
<protein>
    <recommendedName>
        <fullName evidence="4">Amidohydrolase family protein</fullName>
    </recommendedName>
</protein>
<proteinExistence type="predicted"/>
<dbReference type="EMBL" id="VENP01000064">
    <property type="protein sequence ID" value="TNU73117.1"/>
    <property type="molecule type" value="Genomic_DNA"/>
</dbReference>
<evidence type="ECO:0000256" key="1">
    <source>
        <dbReference type="SAM" id="MobiDB-lite"/>
    </source>
</evidence>
<reference evidence="2 3" key="1">
    <citation type="submission" date="2019-06" db="EMBL/GenBank/DDBJ databases">
        <title>Draft genome sequence of Miniimonas arenae KCTC 19750T isolated from sea sand.</title>
        <authorList>
            <person name="Park S.-J."/>
        </authorList>
    </citation>
    <scope>NUCLEOTIDE SEQUENCE [LARGE SCALE GENOMIC DNA]</scope>
    <source>
        <strain evidence="2 3">KCTC 19750</strain>
    </source>
</reference>
<dbReference type="InterPro" id="IPR011059">
    <property type="entry name" value="Metal-dep_hydrolase_composite"/>
</dbReference>
<sequence length="279" mass="27559">MTSEAAVATTGTVLLRGGTVYSAADPFATAIVLTPDGVAWLGEESGADVQALGADEVVDLAGAWVAPAFVDAGQPGGTTAELASAGVLAVAPRASGAAWISDSAALTALIADRPGTAACLDPRDLDPAGAPLAAAAAAGVPLAFGTAPGREAAPWRLLQAALACGLSARAAFTAHTRGAWRASGGGPDARLVVGAPATLVVWDAPDLVVQVADEARARFSTDSRAGLAPLPALGRLDDADWVPPRLVRAYRDGRRVAGDGAAAGGRPVVGKGAPRAVTP</sequence>
<keyword evidence="3" id="KW-1185">Reference proteome</keyword>
<gene>
    <name evidence="2" type="ORF">FH969_13120</name>
</gene>
<dbReference type="GO" id="GO:0016810">
    <property type="term" value="F:hydrolase activity, acting on carbon-nitrogen (but not peptide) bonds"/>
    <property type="evidence" value="ECO:0007669"/>
    <property type="project" value="InterPro"/>
</dbReference>
<organism evidence="2 3">
    <name type="scientific">Miniimonas arenae</name>
    <dbReference type="NCBI Taxonomy" id="676201"/>
    <lineage>
        <taxon>Bacteria</taxon>
        <taxon>Bacillati</taxon>
        <taxon>Actinomycetota</taxon>
        <taxon>Actinomycetes</taxon>
        <taxon>Micrococcales</taxon>
        <taxon>Beutenbergiaceae</taxon>
        <taxon>Miniimonas</taxon>
    </lineage>
</organism>
<dbReference type="SUPFAM" id="SSF51338">
    <property type="entry name" value="Composite domain of metallo-dependent hydrolases"/>
    <property type="match status" value="1"/>
</dbReference>
<dbReference type="AlphaFoldDB" id="A0A5C5BAA9"/>
<comment type="caution">
    <text evidence="2">The sequence shown here is derived from an EMBL/GenBank/DDBJ whole genome shotgun (WGS) entry which is preliminary data.</text>
</comment>
<dbReference type="Proteomes" id="UP000313849">
    <property type="component" value="Unassembled WGS sequence"/>
</dbReference>
<dbReference type="Gene3D" id="2.30.40.10">
    <property type="entry name" value="Urease, subunit C, domain 1"/>
    <property type="match status" value="1"/>
</dbReference>
<dbReference type="RefSeq" id="WP_139987535.1">
    <property type="nucleotide sequence ID" value="NZ_VENP01000064.1"/>
</dbReference>
<accession>A0A5C5BAA9</accession>
<evidence type="ECO:0008006" key="4">
    <source>
        <dbReference type="Google" id="ProtNLM"/>
    </source>
</evidence>
<name>A0A5C5BAA9_9MICO</name>
<feature type="region of interest" description="Disordered" evidence="1">
    <location>
        <begin position="258"/>
        <end position="279"/>
    </location>
</feature>
<evidence type="ECO:0000313" key="2">
    <source>
        <dbReference type="EMBL" id="TNU73117.1"/>
    </source>
</evidence>
<evidence type="ECO:0000313" key="3">
    <source>
        <dbReference type="Proteomes" id="UP000313849"/>
    </source>
</evidence>